<dbReference type="KEGG" id="mff:MFFC18_06700"/>
<dbReference type="InterPro" id="IPR050680">
    <property type="entry name" value="YpeA/RimI_acetyltransf"/>
</dbReference>
<keyword evidence="1 4" id="KW-0808">Transferase</keyword>
<accession>A0A5B9P5P4</accession>
<protein>
    <submittedName>
        <fullName evidence="4">Putative acetyltransferase</fullName>
    </submittedName>
</protein>
<keyword evidence="2" id="KW-0012">Acyltransferase</keyword>
<dbReference type="Proteomes" id="UP000322214">
    <property type="component" value="Chromosome"/>
</dbReference>
<dbReference type="PROSITE" id="PS51186">
    <property type="entry name" value="GNAT"/>
    <property type="match status" value="1"/>
</dbReference>
<dbReference type="AlphaFoldDB" id="A0A5B9P5P4"/>
<dbReference type="InterPro" id="IPR000182">
    <property type="entry name" value="GNAT_dom"/>
</dbReference>
<proteinExistence type="predicted"/>
<feature type="domain" description="N-acetyltransferase" evidence="3">
    <location>
        <begin position="103"/>
        <end position="188"/>
    </location>
</feature>
<dbReference type="STRING" id="980251.GCA_001642875_03031"/>
<dbReference type="Pfam" id="PF00583">
    <property type="entry name" value="Acetyltransf_1"/>
    <property type="match status" value="1"/>
</dbReference>
<dbReference type="RefSeq" id="WP_075085246.1">
    <property type="nucleotide sequence ID" value="NZ_CP042912.1"/>
</dbReference>
<dbReference type="Gene3D" id="3.40.630.30">
    <property type="match status" value="1"/>
</dbReference>
<evidence type="ECO:0000313" key="4">
    <source>
        <dbReference type="EMBL" id="QEG20819.1"/>
    </source>
</evidence>
<dbReference type="EMBL" id="CP042912">
    <property type="protein sequence ID" value="QEG20819.1"/>
    <property type="molecule type" value="Genomic_DNA"/>
</dbReference>
<keyword evidence="5" id="KW-1185">Reference proteome</keyword>
<name>A0A5B9P5P4_9BACT</name>
<reference evidence="4 5" key="1">
    <citation type="submission" date="2019-08" db="EMBL/GenBank/DDBJ databases">
        <title>Deep-cultivation of Planctomycetes and their phenomic and genomic characterization uncovers novel biology.</title>
        <authorList>
            <person name="Wiegand S."/>
            <person name="Jogler M."/>
            <person name="Boedeker C."/>
            <person name="Pinto D."/>
            <person name="Vollmers J."/>
            <person name="Rivas-Marin E."/>
            <person name="Kohn T."/>
            <person name="Peeters S.H."/>
            <person name="Heuer A."/>
            <person name="Rast P."/>
            <person name="Oberbeckmann S."/>
            <person name="Bunk B."/>
            <person name="Jeske O."/>
            <person name="Meyerdierks A."/>
            <person name="Storesund J.E."/>
            <person name="Kallscheuer N."/>
            <person name="Luecker S."/>
            <person name="Lage O.M."/>
            <person name="Pohl T."/>
            <person name="Merkel B.J."/>
            <person name="Hornburger P."/>
            <person name="Mueller R.-W."/>
            <person name="Bruemmer F."/>
            <person name="Labrenz M."/>
            <person name="Spormann A.M."/>
            <person name="Op den Camp H."/>
            <person name="Overmann J."/>
            <person name="Amann R."/>
            <person name="Jetten M.S.M."/>
            <person name="Mascher T."/>
            <person name="Medema M.H."/>
            <person name="Devos D.P."/>
            <person name="Kaster A.-K."/>
            <person name="Ovreas L."/>
            <person name="Rohde M."/>
            <person name="Galperin M.Y."/>
            <person name="Jogler C."/>
        </authorList>
    </citation>
    <scope>NUCLEOTIDE SEQUENCE [LARGE SCALE GENOMIC DNA]</scope>
    <source>
        <strain evidence="4 5">FC18</strain>
    </source>
</reference>
<dbReference type="SUPFAM" id="SSF55729">
    <property type="entry name" value="Acyl-CoA N-acyltransferases (Nat)"/>
    <property type="match status" value="1"/>
</dbReference>
<dbReference type="CDD" id="cd04301">
    <property type="entry name" value="NAT_SF"/>
    <property type="match status" value="1"/>
</dbReference>
<dbReference type="InterPro" id="IPR016181">
    <property type="entry name" value="Acyl_CoA_acyltransferase"/>
</dbReference>
<dbReference type="PANTHER" id="PTHR43420:SF44">
    <property type="entry name" value="ACETYLTRANSFERASE YPEA"/>
    <property type="match status" value="1"/>
</dbReference>
<organism evidence="4 5">
    <name type="scientific">Mariniblastus fucicola</name>
    <dbReference type="NCBI Taxonomy" id="980251"/>
    <lineage>
        <taxon>Bacteria</taxon>
        <taxon>Pseudomonadati</taxon>
        <taxon>Planctomycetota</taxon>
        <taxon>Planctomycetia</taxon>
        <taxon>Pirellulales</taxon>
        <taxon>Pirellulaceae</taxon>
        <taxon>Mariniblastus</taxon>
    </lineage>
</organism>
<evidence type="ECO:0000256" key="2">
    <source>
        <dbReference type="ARBA" id="ARBA00023315"/>
    </source>
</evidence>
<evidence type="ECO:0000259" key="3">
    <source>
        <dbReference type="PROSITE" id="PS51186"/>
    </source>
</evidence>
<evidence type="ECO:0000313" key="5">
    <source>
        <dbReference type="Proteomes" id="UP000322214"/>
    </source>
</evidence>
<dbReference type="PANTHER" id="PTHR43420">
    <property type="entry name" value="ACETYLTRANSFERASE"/>
    <property type="match status" value="1"/>
</dbReference>
<evidence type="ECO:0000256" key="1">
    <source>
        <dbReference type="ARBA" id="ARBA00022679"/>
    </source>
</evidence>
<dbReference type="GO" id="GO:0016747">
    <property type="term" value="F:acyltransferase activity, transferring groups other than amino-acyl groups"/>
    <property type="evidence" value="ECO:0007669"/>
    <property type="project" value="InterPro"/>
</dbReference>
<gene>
    <name evidence="4" type="ORF">MFFC18_06700</name>
</gene>
<sequence>MQVSYFKRYRMQIDLQEYGDFEDIALPPGIQLHAWNDALVEAHANAKHLSFQNEIDCNVFPCLGDADGCERLMNEISSRSGFVPEATWLMTWTDPLNHCTQSIGTVQGIREQKDVGSIQNIGITAQFRGMGLGTAIVKKCLAGFATVGVRFVTLEVTANNSRAYRLYERLGFRILKVVFKSAEISSVI</sequence>
<dbReference type="OrthoDB" id="273614at2"/>